<feature type="domain" description="Putative restriction endonuclease" evidence="1">
    <location>
        <begin position="35"/>
        <end position="208"/>
    </location>
</feature>
<dbReference type="PANTHER" id="PTHR34107">
    <property type="entry name" value="SLL0198 PROTEIN-RELATED"/>
    <property type="match status" value="1"/>
</dbReference>
<dbReference type="Proteomes" id="UP000319383">
    <property type="component" value="Chromosome"/>
</dbReference>
<dbReference type="SUPFAM" id="SSF52980">
    <property type="entry name" value="Restriction endonuclease-like"/>
    <property type="match status" value="1"/>
</dbReference>
<dbReference type="KEGG" id="sdyn:Mal52_25840"/>
<dbReference type="PANTHER" id="PTHR34107:SF4">
    <property type="entry name" value="SLL1222 PROTEIN"/>
    <property type="match status" value="1"/>
</dbReference>
<dbReference type="EMBL" id="CP036276">
    <property type="protein sequence ID" value="QDU44106.1"/>
    <property type="molecule type" value="Genomic_DNA"/>
</dbReference>
<reference evidence="2 3" key="1">
    <citation type="submission" date="2019-02" db="EMBL/GenBank/DDBJ databases">
        <title>Deep-cultivation of Planctomycetes and their phenomic and genomic characterization uncovers novel biology.</title>
        <authorList>
            <person name="Wiegand S."/>
            <person name="Jogler M."/>
            <person name="Boedeker C."/>
            <person name="Pinto D."/>
            <person name="Vollmers J."/>
            <person name="Rivas-Marin E."/>
            <person name="Kohn T."/>
            <person name="Peeters S.H."/>
            <person name="Heuer A."/>
            <person name="Rast P."/>
            <person name="Oberbeckmann S."/>
            <person name="Bunk B."/>
            <person name="Jeske O."/>
            <person name="Meyerdierks A."/>
            <person name="Storesund J.E."/>
            <person name="Kallscheuer N."/>
            <person name="Luecker S."/>
            <person name="Lage O.M."/>
            <person name="Pohl T."/>
            <person name="Merkel B.J."/>
            <person name="Hornburger P."/>
            <person name="Mueller R.-W."/>
            <person name="Bruemmer F."/>
            <person name="Labrenz M."/>
            <person name="Spormann A.M."/>
            <person name="Op den Camp H."/>
            <person name="Overmann J."/>
            <person name="Amann R."/>
            <person name="Jetten M.S.M."/>
            <person name="Mascher T."/>
            <person name="Medema M.H."/>
            <person name="Devos D.P."/>
            <person name="Kaster A.-K."/>
            <person name="Ovreas L."/>
            <person name="Rohde M."/>
            <person name="Galperin M.Y."/>
            <person name="Jogler C."/>
        </authorList>
    </citation>
    <scope>NUCLEOTIDE SEQUENCE [LARGE SCALE GENOMIC DNA]</scope>
    <source>
        <strain evidence="2 3">Mal52</strain>
    </source>
</reference>
<name>A0A517ZNQ1_9PLAN</name>
<evidence type="ECO:0000313" key="2">
    <source>
        <dbReference type="EMBL" id="QDU44106.1"/>
    </source>
</evidence>
<proteinExistence type="predicted"/>
<evidence type="ECO:0000259" key="1">
    <source>
        <dbReference type="Pfam" id="PF05685"/>
    </source>
</evidence>
<dbReference type="RefSeq" id="WP_145376448.1">
    <property type="nucleotide sequence ID" value="NZ_CP036276.1"/>
</dbReference>
<protein>
    <recommendedName>
        <fullName evidence="1">Putative restriction endonuclease domain-containing protein</fullName>
    </recommendedName>
</protein>
<dbReference type="Gene3D" id="3.90.1570.10">
    <property type="entry name" value="tt1808, chain A"/>
    <property type="match status" value="1"/>
</dbReference>
<evidence type="ECO:0000313" key="3">
    <source>
        <dbReference type="Proteomes" id="UP000319383"/>
    </source>
</evidence>
<dbReference type="InterPro" id="IPR011335">
    <property type="entry name" value="Restrct_endonuc-II-like"/>
</dbReference>
<gene>
    <name evidence="2" type="ORF">Mal52_25840</name>
</gene>
<dbReference type="AlphaFoldDB" id="A0A517ZNQ1"/>
<accession>A0A517ZNQ1</accession>
<sequence>MSTAYISFEEQVRIPSAAFDLPGFRRWVHSDDYPERGKISFIDGEIVVDLSPEEISSHAQLKLSIHAQLWMFVRKHKLGKCYPDGVLLINEAANVSNEPDFMFCSIEALRSRRVQEREIVEDSRRFVELAGSPDLVVELVSRTSVRKDTKLLRDRYYAAGIEEYWLIDARGEEIDFKLLKRGKSGYLETTPDADGFLRSTVLNASFQLTRTWNEILGFEYTLRELEQ</sequence>
<keyword evidence="3" id="KW-1185">Reference proteome</keyword>
<dbReference type="Pfam" id="PF05685">
    <property type="entry name" value="Uma2"/>
    <property type="match status" value="1"/>
</dbReference>
<dbReference type="CDD" id="cd06260">
    <property type="entry name" value="DUF820-like"/>
    <property type="match status" value="1"/>
</dbReference>
<dbReference type="InterPro" id="IPR012296">
    <property type="entry name" value="Nuclease_put_TT1808"/>
</dbReference>
<organism evidence="2 3">
    <name type="scientific">Symmachiella dynata</name>
    <dbReference type="NCBI Taxonomy" id="2527995"/>
    <lineage>
        <taxon>Bacteria</taxon>
        <taxon>Pseudomonadati</taxon>
        <taxon>Planctomycetota</taxon>
        <taxon>Planctomycetia</taxon>
        <taxon>Planctomycetales</taxon>
        <taxon>Planctomycetaceae</taxon>
        <taxon>Symmachiella</taxon>
    </lineage>
</organism>
<dbReference type="InterPro" id="IPR008538">
    <property type="entry name" value="Uma2"/>
</dbReference>